<dbReference type="Gene3D" id="2.40.50.100">
    <property type="match status" value="1"/>
</dbReference>
<dbReference type="InterPro" id="IPR006143">
    <property type="entry name" value="RND_pump_MFP"/>
</dbReference>
<dbReference type="GO" id="GO:0015562">
    <property type="term" value="F:efflux transmembrane transporter activity"/>
    <property type="evidence" value="ECO:0007669"/>
    <property type="project" value="TreeGrafter"/>
</dbReference>
<name>A0A0F6AB87_9GAMM</name>
<evidence type="ECO:0000259" key="3">
    <source>
        <dbReference type="Pfam" id="PF25876"/>
    </source>
</evidence>
<evidence type="ECO:0000313" key="5">
    <source>
        <dbReference type="Proteomes" id="UP000033434"/>
    </source>
</evidence>
<comment type="caution">
    <text evidence="4">The sequence shown here is derived from an EMBL/GenBank/DDBJ whole genome shotgun (WGS) entry which is preliminary data.</text>
</comment>
<keyword evidence="2" id="KW-0175">Coiled coil</keyword>
<dbReference type="RefSeq" id="WP_052961029.1">
    <property type="nucleotide sequence ID" value="NZ_AUXW01000159.1"/>
</dbReference>
<accession>A0A0F6AB87</accession>
<protein>
    <recommendedName>
        <fullName evidence="3">Multidrug resistance protein MdtA-like alpha-helical hairpin domain-containing protein</fullName>
    </recommendedName>
</protein>
<dbReference type="PANTHER" id="PTHR30469:SF20">
    <property type="entry name" value="EFFLUX RND TRANSPORTER PERIPLASMIC ADAPTOR SUBUNIT"/>
    <property type="match status" value="1"/>
</dbReference>
<dbReference type="Pfam" id="PF25876">
    <property type="entry name" value="HH_MFP_RND"/>
    <property type="match status" value="1"/>
</dbReference>
<sequence>MKIIKGKQLGVMAIFCLALIGCSEQKSEQEQSEQLRPVRTLLLSSQVDGPLVEFPAVVDAASSADLSFKVPGEVIELLVKQGQEIQLGDVIAKLDATEYKLSLDEAQANYNKAQADFSRAKQLIKSGTISQSDYDQLQSHFTSAKSKLANAKNNLSYTSLKASFSGVVARTYIERFEEVQAKQVVATLQDIKHVTLKVNVPESLMIKVSKDAPKHIIAEFSGIPDKTFPLDFVEVSTQADEVTKAYEVTLSMTRPEGYNILPGMTAKVLAKGADVNKSGLYLPIKTVLKDASGNFVWSVESVGAGKGKIKKNPVVIGEVSTLGFPVISGVSEGTYIVTAGMSKVSEGQLVKFNKGAQ</sequence>
<comment type="similarity">
    <text evidence="1">Belongs to the membrane fusion protein (MFP) (TC 8.A.1) family.</text>
</comment>
<gene>
    <name evidence="4" type="ORF">N479_17225</name>
</gene>
<reference evidence="4 5" key="1">
    <citation type="journal article" date="2015" name="BMC Genomics">
        <title>Genome mining reveals unlocked bioactive potential of marine Gram-negative bacteria.</title>
        <authorList>
            <person name="Machado H."/>
            <person name="Sonnenschein E.C."/>
            <person name="Melchiorsen J."/>
            <person name="Gram L."/>
        </authorList>
    </citation>
    <scope>NUCLEOTIDE SEQUENCE [LARGE SCALE GENOMIC DNA]</scope>
    <source>
        <strain evidence="4 5">S4054</strain>
    </source>
</reference>
<dbReference type="PANTHER" id="PTHR30469">
    <property type="entry name" value="MULTIDRUG RESISTANCE PROTEIN MDTA"/>
    <property type="match status" value="1"/>
</dbReference>
<dbReference type="Gene3D" id="2.40.420.20">
    <property type="match status" value="1"/>
</dbReference>
<dbReference type="AlphaFoldDB" id="A0A0F6AB87"/>
<dbReference type="EMBL" id="AUXW01000159">
    <property type="protein sequence ID" value="KKE82669.1"/>
    <property type="molecule type" value="Genomic_DNA"/>
</dbReference>
<dbReference type="SUPFAM" id="SSF111369">
    <property type="entry name" value="HlyD-like secretion proteins"/>
    <property type="match status" value="1"/>
</dbReference>
<organism evidence="4 5">
    <name type="scientific">Pseudoalteromonas luteoviolacea S4054</name>
    <dbReference type="NCBI Taxonomy" id="1129367"/>
    <lineage>
        <taxon>Bacteria</taxon>
        <taxon>Pseudomonadati</taxon>
        <taxon>Pseudomonadota</taxon>
        <taxon>Gammaproteobacteria</taxon>
        <taxon>Alteromonadales</taxon>
        <taxon>Pseudoalteromonadaceae</taxon>
        <taxon>Pseudoalteromonas</taxon>
    </lineage>
</organism>
<feature type="coiled-coil region" evidence="2">
    <location>
        <begin position="96"/>
        <end position="154"/>
    </location>
</feature>
<dbReference type="GO" id="GO:1990281">
    <property type="term" value="C:efflux pump complex"/>
    <property type="evidence" value="ECO:0007669"/>
    <property type="project" value="TreeGrafter"/>
</dbReference>
<feature type="domain" description="Multidrug resistance protein MdtA-like alpha-helical hairpin" evidence="3">
    <location>
        <begin position="97"/>
        <end position="158"/>
    </location>
</feature>
<proteinExistence type="inferred from homology"/>
<dbReference type="InterPro" id="IPR058624">
    <property type="entry name" value="MdtA-like_HH"/>
</dbReference>
<evidence type="ECO:0000256" key="1">
    <source>
        <dbReference type="ARBA" id="ARBA00009477"/>
    </source>
</evidence>
<evidence type="ECO:0000313" key="4">
    <source>
        <dbReference type="EMBL" id="KKE82669.1"/>
    </source>
</evidence>
<dbReference type="Gene3D" id="1.10.287.470">
    <property type="entry name" value="Helix hairpin bin"/>
    <property type="match status" value="1"/>
</dbReference>
<dbReference type="PROSITE" id="PS51257">
    <property type="entry name" value="PROKAR_LIPOPROTEIN"/>
    <property type="match status" value="1"/>
</dbReference>
<dbReference type="Gene3D" id="2.40.30.170">
    <property type="match status" value="1"/>
</dbReference>
<dbReference type="PATRIC" id="fig|1129367.4.peg.3427"/>
<dbReference type="NCBIfam" id="TIGR01730">
    <property type="entry name" value="RND_mfp"/>
    <property type="match status" value="1"/>
</dbReference>
<dbReference type="Proteomes" id="UP000033434">
    <property type="component" value="Unassembled WGS sequence"/>
</dbReference>
<evidence type="ECO:0000256" key="2">
    <source>
        <dbReference type="SAM" id="Coils"/>
    </source>
</evidence>